<protein>
    <recommendedName>
        <fullName evidence="3">TonB-dependent receptor</fullName>
    </recommendedName>
</protein>
<sequence length="896" mass="103831">MIYKIKEYMLEKKMLFILLIIASTLNAQTIVFKGVVKDSLQNPLSYTNIIAKPKDIRKNISFAITDQQGRYRLELSKNKKYTIDISYLGYQKKTFEITPTENTLKNFILKEAKNQLDEVVIELPVITKQDTIIYNTDKFVNGSERKLQNILKKLPGVEVDKNGGVTVQGKKVTKLLVDGKAFFGGATKLGVQNIPADAVAKVEVIDNYNEVSFLKGLTDSDEMAMNIQLKEDKKRFVFGDVEAGSGVGYESSYKANANLFYYSPKTNVNFIGNLNDIGEKTFTFKDYMSFQGGVNAVFSGNFNWKGGDFSQFIENKDILKSTQRFAALNITKTVADKFDVSGYALFSDNNTTSFTEEHHQYTTFLEDKKNENTSNNILGIGNLSIEYTPNFEERWMLRTQVKKSGVQNNNAISSSINNAINNIKTIKENDIWYVNQNIEWHKNQSQNHTFSSVVNYTFDKNNPTTFWNASKAFLTRIKPIIQPLNSNQNLLKIQQLNETEKHYLHSVFKDFWVLNRNHHIYTTIGNTHQQEKFSNHNFQILDNNTINNFSKGGFNNNTILKHNDFFAGAHYKFRTGIFTFKQGVYLHNYKWKVSQENIFEKNKWILLPDFLMKIAFNKSRKVELNYNLKTNFSDASKLANRFYLQSYNSVFKGNSSLENELFHSVRLRYRRFSMYRGLMLHASANYTKKMKGFNNSVNFDGINRFISPEILNNPNQNWRARASLKKRIKKIRYKLVGSYSSSVFTQKINTILATNKSDNYSFDVGFETLFDKFPTLKMGFKKSIGNYTSNNFKAKFTTNEPYINIDYDFLNSFIFNADYTHYNYQNKAQKAYNNYEVANAMLSYQKQDSPWLFKLTTQNLFDTTFKQSNRFSDYLITDAKTYMMPRVVLFSIGYKL</sequence>
<dbReference type="Proteomes" id="UP000490060">
    <property type="component" value="Unassembled WGS sequence"/>
</dbReference>
<dbReference type="RefSeq" id="WP_242037261.1">
    <property type="nucleotide sequence ID" value="NZ_OENE01000003.1"/>
</dbReference>
<dbReference type="EMBL" id="OENE01000003">
    <property type="protein sequence ID" value="SOS58148.1"/>
    <property type="molecule type" value="Genomic_DNA"/>
</dbReference>
<gene>
    <name evidence="1" type="ORF">TNO010_110123</name>
</gene>
<dbReference type="Pfam" id="PF13715">
    <property type="entry name" value="CarbopepD_reg_2"/>
    <property type="match status" value="1"/>
</dbReference>
<reference evidence="1 2" key="1">
    <citation type="submission" date="2017-11" db="EMBL/GenBank/DDBJ databases">
        <authorList>
            <person name="Duchaud E."/>
        </authorList>
    </citation>
    <scope>NUCLEOTIDE SEQUENCE [LARGE SCALE GENOMIC DNA]</scope>
    <source>
        <strain evidence="1 2">TNO010</strain>
    </source>
</reference>
<dbReference type="InterPro" id="IPR008969">
    <property type="entry name" value="CarboxyPept-like_regulatory"/>
</dbReference>
<evidence type="ECO:0000313" key="1">
    <source>
        <dbReference type="EMBL" id="SOS58148.1"/>
    </source>
</evidence>
<proteinExistence type="predicted"/>
<name>A0A2I2LF35_9FLAO</name>
<organism evidence="1 2">
    <name type="scientific">Tenacibaculum finnmarkense genomovar ulcerans</name>
    <dbReference type="NCBI Taxonomy" id="2781388"/>
    <lineage>
        <taxon>Bacteria</taxon>
        <taxon>Pseudomonadati</taxon>
        <taxon>Bacteroidota</taxon>
        <taxon>Flavobacteriia</taxon>
        <taxon>Flavobacteriales</taxon>
        <taxon>Flavobacteriaceae</taxon>
        <taxon>Tenacibaculum</taxon>
        <taxon>Tenacibaculum finnmarkense</taxon>
    </lineage>
</organism>
<accession>A0A2I2LF35</accession>
<dbReference type="SUPFAM" id="SSF49464">
    <property type="entry name" value="Carboxypeptidase regulatory domain-like"/>
    <property type="match status" value="1"/>
</dbReference>
<dbReference type="SUPFAM" id="SSF56935">
    <property type="entry name" value="Porins"/>
    <property type="match status" value="1"/>
</dbReference>
<dbReference type="AlphaFoldDB" id="A0A2I2LF35"/>
<evidence type="ECO:0000313" key="2">
    <source>
        <dbReference type="Proteomes" id="UP000490060"/>
    </source>
</evidence>
<dbReference type="Gene3D" id="2.60.40.1120">
    <property type="entry name" value="Carboxypeptidase-like, regulatory domain"/>
    <property type="match status" value="1"/>
</dbReference>
<evidence type="ECO:0008006" key="3">
    <source>
        <dbReference type="Google" id="ProtNLM"/>
    </source>
</evidence>